<reference evidence="15 16" key="1">
    <citation type="journal article" date="2021" name="Nat. Commun.">
        <title>Incipient diploidization of the medicinal plant Perilla within 10,000 years.</title>
        <authorList>
            <person name="Zhang Y."/>
            <person name="Shen Q."/>
            <person name="Leng L."/>
            <person name="Zhang D."/>
            <person name="Chen S."/>
            <person name="Shi Y."/>
            <person name="Ning Z."/>
            <person name="Chen S."/>
        </authorList>
    </citation>
    <scope>NUCLEOTIDE SEQUENCE [LARGE SCALE GENOMIC DNA]</scope>
    <source>
        <strain evidence="16">cv. PC099</strain>
    </source>
</reference>
<evidence type="ECO:0000313" key="16">
    <source>
        <dbReference type="Proteomes" id="UP001190926"/>
    </source>
</evidence>
<dbReference type="EC" id="1.1.1.234" evidence="7"/>
<evidence type="ECO:0000256" key="12">
    <source>
        <dbReference type="ARBA" id="ARBA00048870"/>
    </source>
</evidence>
<comment type="similarity">
    <text evidence="5">Belongs to the NAD(P)-dependent epimerase/dehydratase family. Dihydroflavonol-4-reductase subfamily.</text>
</comment>
<evidence type="ECO:0000256" key="9">
    <source>
        <dbReference type="ARBA" id="ARBA00039963"/>
    </source>
</evidence>
<dbReference type="CDD" id="cd08958">
    <property type="entry name" value="FR_SDR_e"/>
    <property type="match status" value="1"/>
</dbReference>
<comment type="caution">
    <text evidence="15">The sequence shown here is derived from an EMBL/GenBank/DDBJ whole genome shotgun (WGS) entry which is preliminary data.</text>
</comment>
<sequence>MAGKVVCVTGASGYIASWLVKLLLRRGYTVKATVRNLSDPSKVEHLKALEGAKERLHLFEANLVEEGSFDRVIDGCDGVFHTASPVMLDNANINDPQAQCVKRVVLTSSMATIMANKFTQTTNVLFDETWFSDPLFAQENQLWYILSKILAEEAATKFAKENGIDLVVINPGLVIGPLLQPTLNETSQCFLTLISQGKWTNAMPGGIFVFVDVRDVCDAHILAFEEASANGRYCVVSKVLLCSHLLDFLRQLYPTHNFPISPEENGGAITAIAPFQVCNEKAKSLGVNFISIEQSVQDTIQSLIDKNFFTLTM</sequence>
<dbReference type="GO" id="GO:0047890">
    <property type="term" value="F:flavanone 4-reductase activity"/>
    <property type="evidence" value="ECO:0007669"/>
    <property type="project" value="UniProtKB-EC"/>
</dbReference>
<evidence type="ECO:0000256" key="6">
    <source>
        <dbReference type="ARBA" id="ARBA00037100"/>
    </source>
</evidence>
<dbReference type="FunFam" id="3.40.50.720:FF:000085">
    <property type="entry name" value="Dihydroflavonol reductase"/>
    <property type="match status" value="1"/>
</dbReference>
<evidence type="ECO:0000256" key="8">
    <source>
        <dbReference type="ARBA" id="ARBA00039057"/>
    </source>
</evidence>
<dbReference type="SUPFAM" id="SSF51735">
    <property type="entry name" value="NAD(P)-binding Rossmann-fold domains"/>
    <property type="match status" value="1"/>
</dbReference>
<name>A0AAD4PFE8_PERFH</name>
<organism evidence="15 16">
    <name type="scientific">Perilla frutescens var. hirtella</name>
    <name type="common">Perilla citriodora</name>
    <name type="synonym">Perilla setoyensis</name>
    <dbReference type="NCBI Taxonomy" id="608512"/>
    <lineage>
        <taxon>Eukaryota</taxon>
        <taxon>Viridiplantae</taxon>
        <taxon>Streptophyta</taxon>
        <taxon>Embryophyta</taxon>
        <taxon>Tracheophyta</taxon>
        <taxon>Spermatophyta</taxon>
        <taxon>Magnoliopsida</taxon>
        <taxon>eudicotyledons</taxon>
        <taxon>Gunneridae</taxon>
        <taxon>Pentapetalae</taxon>
        <taxon>asterids</taxon>
        <taxon>lamiids</taxon>
        <taxon>Lamiales</taxon>
        <taxon>Lamiaceae</taxon>
        <taxon>Nepetoideae</taxon>
        <taxon>Elsholtzieae</taxon>
        <taxon>Perilla</taxon>
    </lineage>
</organism>
<evidence type="ECO:0000313" key="15">
    <source>
        <dbReference type="EMBL" id="KAH6836922.1"/>
    </source>
</evidence>
<proteinExistence type="inferred from homology"/>
<evidence type="ECO:0000256" key="4">
    <source>
        <dbReference type="ARBA" id="ARBA00023241"/>
    </source>
</evidence>
<keyword evidence="2" id="KW-0521">NADP</keyword>
<dbReference type="GO" id="GO:0009813">
    <property type="term" value="P:flavonoid biosynthetic process"/>
    <property type="evidence" value="ECO:0007669"/>
    <property type="project" value="UniProtKB-KW"/>
</dbReference>
<evidence type="ECO:0000256" key="7">
    <source>
        <dbReference type="ARBA" id="ARBA00039055"/>
    </source>
</evidence>
<evidence type="ECO:0000256" key="3">
    <source>
        <dbReference type="ARBA" id="ARBA00023002"/>
    </source>
</evidence>
<accession>A0AAD4PFE8</accession>
<dbReference type="Pfam" id="PF01370">
    <property type="entry name" value="Epimerase"/>
    <property type="match status" value="1"/>
</dbReference>
<keyword evidence="4" id="KW-0284">Flavonoid biosynthesis</keyword>
<dbReference type="Proteomes" id="UP001190926">
    <property type="component" value="Unassembled WGS sequence"/>
</dbReference>
<dbReference type="InterPro" id="IPR001509">
    <property type="entry name" value="Epimerase_deHydtase"/>
</dbReference>
<evidence type="ECO:0000256" key="5">
    <source>
        <dbReference type="ARBA" id="ARBA00023445"/>
    </source>
</evidence>
<protein>
    <recommendedName>
        <fullName evidence="9">Dihydroflavonol 4-reductase</fullName>
        <ecNumber evidence="8">1.1.1.219</ecNumber>
        <ecNumber evidence="7">1.1.1.234</ecNumber>
    </recommendedName>
    <alternativeName>
        <fullName evidence="11">Dihydrokaempferol 4-reductase</fullName>
    </alternativeName>
    <alternativeName>
        <fullName evidence="10">Flavanone 4-reductase</fullName>
    </alternativeName>
</protein>
<dbReference type="GO" id="GO:0045552">
    <property type="term" value="F:dihydroflavanol 4-reductase activity"/>
    <property type="evidence" value="ECO:0007669"/>
    <property type="project" value="UniProtKB-EC"/>
</dbReference>
<evidence type="ECO:0000256" key="10">
    <source>
        <dbReference type="ARBA" id="ARBA00042087"/>
    </source>
</evidence>
<dbReference type="EMBL" id="SDAM02000019">
    <property type="protein sequence ID" value="KAH6836922.1"/>
    <property type="molecule type" value="Genomic_DNA"/>
</dbReference>
<comment type="catalytic activity">
    <reaction evidence="12">
        <text>(2S)-flavan-4-ol + NADP(+) = (2S)-flavanone + NADPH + H(+)</text>
        <dbReference type="Rhea" id="RHEA:11228"/>
        <dbReference type="ChEBI" id="CHEBI:15378"/>
        <dbReference type="ChEBI" id="CHEBI:15605"/>
        <dbReference type="ChEBI" id="CHEBI:15606"/>
        <dbReference type="ChEBI" id="CHEBI:57783"/>
        <dbReference type="ChEBI" id="CHEBI:58349"/>
        <dbReference type="EC" id="1.1.1.234"/>
    </reaction>
</comment>
<dbReference type="InterPro" id="IPR050425">
    <property type="entry name" value="NAD(P)_dehydrat-like"/>
</dbReference>
<dbReference type="Gene3D" id="3.40.50.720">
    <property type="entry name" value="NAD(P)-binding Rossmann-like Domain"/>
    <property type="match status" value="1"/>
</dbReference>
<keyword evidence="16" id="KW-1185">Reference proteome</keyword>
<comment type="function">
    <text evidence="6">Bifunctional enzyme involved in flavonoid metabolism.</text>
</comment>
<dbReference type="InterPro" id="IPR036291">
    <property type="entry name" value="NAD(P)-bd_dom_sf"/>
</dbReference>
<feature type="domain" description="NAD-dependent epimerase/dehydratase" evidence="14">
    <location>
        <begin position="6"/>
        <end position="229"/>
    </location>
</feature>
<comment type="pathway">
    <text evidence="1">Pigment biosynthesis; anthocyanin biosynthesis.</text>
</comment>
<comment type="catalytic activity">
    <reaction evidence="13">
        <text>a (2R,3S,4S)-leucoanthocyanidin + NADP(+) = a (2R,3R)-dihydroflavonol + NADPH + H(+)</text>
        <dbReference type="Rhea" id="RHEA:54444"/>
        <dbReference type="ChEBI" id="CHEBI:15378"/>
        <dbReference type="ChEBI" id="CHEBI:57783"/>
        <dbReference type="ChEBI" id="CHEBI:58349"/>
        <dbReference type="ChEBI" id="CHEBI:138176"/>
        <dbReference type="ChEBI" id="CHEBI:138188"/>
        <dbReference type="EC" id="1.1.1.219"/>
    </reaction>
</comment>
<evidence type="ECO:0000256" key="11">
    <source>
        <dbReference type="ARBA" id="ARBA00042831"/>
    </source>
</evidence>
<evidence type="ECO:0000259" key="14">
    <source>
        <dbReference type="Pfam" id="PF01370"/>
    </source>
</evidence>
<gene>
    <name evidence="15" type="ORF">C2S53_011070</name>
</gene>
<dbReference type="AlphaFoldDB" id="A0AAD4PFE8"/>
<dbReference type="PANTHER" id="PTHR10366:SF852">
    <property type="entry name" value="CINNAMOYL-COA REDUCTASE CAD2"/>
    <property type="match status" value="1"/>
</dbReference>
<keyword evidence="3" id="KW-0560">Oxidoreductase</keyword>
<evidence type="ECO:0000256" key="2">
    <source>
        <dbReference type="ARBA" id="ARBA00022857"/>
    </source>
</evidence>
<dbReference type="EC" id="1.1.1.219" evidence="8"/>
<dbReference type="PANTHER" id="PTHR10366">
    <property type="entry name" value="NAD DEPENDENT EPIMERASE/DEHYDRATASE"/>
    <property type="match status" value="1"/>
</dbReference>
<evidence type="ECO:0000256" key="13">
    <source>
        <dbReference type="ARBA" id="ARBA00049132"/>
    </source>
</evidence>
<evidence type="ECO:0000256" key="1">
    <source>
        <dbReference type="ARBA" id="ARBA00004935"/>
    </source>
</evidence>